<evidence type="ECO:0000313" key="2">
    <source>
        <dbReference type="Proteomes" id="UP000054166"/>
    </source>
</evidence>
<dbReference type="AlphaFoldDB" id="A0A0C3FXF6"/>
<dbReference type="EMBL" id="KN832976">
    <property type="protein sequence ID" value="KIM88965.1"/>
    <property type="molecule type" value="Genomic_DNA"/>
</dbReference>
<dbReference type="InParanoid" id="A0A0C3FXF6"/>
<reference evidence="2" key="2">
    <citation type="submission" date="2015-01" db="EMBL/GenBank/DDBJ databases">
        <title>Evolutionary Origins and Diversification of the Mycorrhizal Mutualists.</title>
        <authorList>
            <consortium name="DOE Joint Genome Institute"/>
            <consortium name="Mycorrhizal Genomics Consortium"/>
            <person name="Kohler A."/>
            <person name="Kuo A."/>
            <person name="Nagy L.G."/>
            <person name="Floudas D."/>
            <person name="Copeland A."/>
            <person name="Barry K.W."/>
            <person name="Cichocki N."/>
            <person name="Veneault-Fourrey C."/>
            <person name="LaButti K."/>
            <person name="Lindquist E.A."/>
            <person name="Lipzen A."/>
            <person name="Lundell T."/>
            <person name="Morin E."/>
            <person name="Murat C."/>
            <person name="Riley R."/>
            <person name="Ohm R."/>
            <person name="Sun H."/>
            <person name="Tunlid A."/>
            <person name="Henrissat B."/>
            <person name="Grigoriev I.V."/>
            <person name="Hibbett D.S."/>
            <person name="Martin F."/>
        </authorList>
    </citation>
    <scope>NUCLEOTIDE SEQUENCE [LARGE SCALE GENOMIC DNA]</scope>
    <source>
        <strain evidence="2">F 1598</strain>
    </source>
</reference>
<keyword evidence="2" id="KW-1185">Reference proteome</keyword>
<organism evidence="1 2">
    <name type="scientific">Piloderma croceum (strain F 1598)</name>
    <dbReference type="NCBI Taxonomy" id="765440"/>
    <lineage>
        <taxon>Eukaryota</taxon>
        <taxon>Fungi</taxon>
        <taxon>Dikarya</taxon>
        <taxon>Basidiomycota</taxon>
        <taxon>Agaricomycotina</taxon>
        <taxon>Agaricomycetes</taxon>
        <taxon>Agaricomycetidae</taxon>
        <taxon>Atheliales</taxon>
        <taxon>Atheliaceae</taxon>
        <taxon>Piloderma</taxon>
    </lineage>
</organism>
<proteinExistence type="predicted"/>
<evidence type="ECO:0000313" key="1">
    <source>
        <dbReference type="EMBL" id="KIM88965.1"/>
    </source>
</evidence>
<reference evidence="1 2" key="1">
    <citation type="submission" date="2014-04" db="EMBL/GenBank/DDBJ databases">
        <authorList>
            <consortium name="DOE Joint Genome Institute"/>
            <person name="Kuo A."/>
            <person name="Tarkka M."/>
            <person name="Buscot F."/>
            <person name="Kohler A."/>
            <person name="Nagy L.G."/>
            <person name="Floudas D."/>
            <person name="Copeland A."/>
            <person name="Barry K.W."/>
            <person name="Cichocki N."/>
            <person name="Veneault-Fourrey C."/>
            <person name="LaButti K."/>
            <person name="Lindquist E.A."/>
            <person name="Lipzen A."/>
            <person name="Lundell T."/>
            <person name="Morin E."/>
            <person name="Murat C."/>
            <person name="Sun H."/>
            <person name="Tunlid A."/>
            <person name="Henrissat B."/>
            <person name="Grigoriev I.V."/>
            <person name="Hibbett D.S."/>
            <person name="Martin F."/>
            <person name="Nordberg H.P."/>
            <person name="Cantor M.N."/>
            <person name="Hua S.X."/>
        </authorList>
    </citation>
    <scope>NUCLEOTIDE SEQUENCE [LARGE SCALE GENOMIC DNA]</scope>
    <source>
        <strain evidence="1 2">F 1598</strain>
    </source>
</reference>
<accession>A0A0C3FXF6</accession>
<protein>
    <submittedName>
        <fullName evidence="1">Uncharacterized protein</fullName>
    </submittedName>
</protein>
<dbReference type="HOGENOM" id="CLU_3125599_0_0_1"/>
<name>A0A0C3FXF6_PILCF</name>
<dbReference type="Proteomes" id="UP000054166">
    <property type="component" value="Unassembled WGS sequence"/>
</dbReference>
<gene>
    <name evidence="1" type="ORF">PILCRDRAFT_3118</name>
</gene>
<sequence>MCGQQWMQDYKTTANDEVTQASSPPPTIIIQLSINPSTASSSQKLAEASV</sequence>